<dbReference type="PROSITE" id="PS50076">
    <property type="entry name" value="DNAJ_2"/>
    <property type="match status" value="1"/>
</dbReference>
<comment type="subcellular location">
    <subcellularLocation>
        <location evidence="1">Cytoplasm</location>
    </subcellularLocation>
</comment>
<keyword evidence="6" id="KW-0456">Lyase</keyword>
<dbReference type="Gene3D" id="1.10.287.110">
    <property type="entry name" value="DnaJ domain"/>
    <property type="match status" value="1"/>
</dbReference>
<feature type="compositionally biased region" description="Basic and acidic residues" evidence="4">
    <location>
        <begin position="254"/>
        <end position="266"/>
    </location>
</feature>
<feature type="domain" description="J" evidence="5">
    <location>
        <begin position="107"/>
        <end position="177"/>
    </location>
</feature>
<dbReference type="GO" id="GO:0004419">
    <property type="term" value="F:hydroxymethylglutaryl-CoA lyase activity"/>
    <property type="evidence" value="ECO:0007669"/>
    <property type="project" value="UniProtKB-EC"/>
</dbReference>
<dbReference type="Pfam" id="PF16717">
    <property type="entry name" value="RAC_head"/>
    <property type="match status" value="1"/>
</dbReference>
<evidence type="ECO:0000256" key="4">
    <source>
        <dbReference type="SAM" id="MobiDB-lite"/>
    </source>
</evidence>
<evidence type="ECO:0000256" key="3">
    <source>
        <dbReference type="ARBA" id="ARBA00023186"/>
    </source>
</evidence>
<dbReference type="EC" id="4.1.3.4" evidence="6"/>
<dbReference type="Gene3D" id="1.10.8.840">
    <property type="entry name" value="Ribosome-associated complex head domain"/>
    <property type="match status" value="1"/>
</dbReference>
<dbReference type="SUPFAM" id="SSF46565">
    <property type="entry name" value="Chaperone J-domain"/>
    <property type="match status" value="1"/>
</dbReference>
<evidence type="ECO:0000256" key="2">
    <source>
        <dbReference type="ARBA" id="ARBA00022490"/>
    </source>
</evidence>
<organism evidence="6 7">
    <name type="scientific">Coemansia biformis</name>
    <dbReference type="NCBI Taxonomy" id="1286918"/>
    <lineage>
        <taxon>Eukaryota</taxon>
        <taxon>Fungi</taxon>
        <taxon>Fungi incertae sedis</taxon>
        <taxon>Zoopagomycota</taxon>
        <taxon>Kickxellomycotina</taxon>
        <taxon>Kickxellomycetes</taxon>
        <taxon>Kickxellales</taxon>
        <taxon>Kickxellaceae</taxon>
        <taxon>Coemansia</taxon>
    </lineage>
</organism>
<dbReference type="GO" id="GO:0005829">
    <property type="term" value="C:cytosol"/>
    <property type="evidence" value="ECO:0007669"/>
    <property type="project" value="TreeGrafter"/>
</dbReference>
<dbReference type="Pfam" id="PF21884">
    <property type="entry name" value="ZUO1-like_ZHD"/>
    <property type="match status" value="1"/>
</dbReference>
<keyword evidence="2" id="KW-0963">Cytoplasm</keyword>
<accession>A0A9W7YFI7</accession>
<dbReference type="InterPro" id="IPR032003">
    <property type="entry name" value="RAC_head"/>
</dbReference>
<dbReference type="SMART" id="SM00271">
    <property type="entry name" value="DnaJ"/>
    <property type="match status" value="1"/>
</dbReference>
<evidence type="ECO:0000259" key="5">
    <source>
        <dbReference type="PROSITE" id="PS50076"/>
    </source>
</evidence>
<dbReference type="Proteomes" id="UP001143981">
    <property type="component" value="Unassembled WGS sequence"/>
</dbReference>
<comment type="caution">
    <text evidence="6">The sequence shown here is derived from an EMBL/GenBank/DDBJ whole genome shotgun (WGS) entry which is preliminary data.</text>
</comment>
<dbReference type="InterPro" id="IPR044634">
    <property type="entry name" value="Zuotin/DnaJC2"/>
</dbReference>
<evidence type="ECO:0000313" key="6">
    <source>
        <dbReference type="EMBL" id="KAJ1731334.1"/>
    </source>
</evidence>
<dbReference type="GO" id="GO:0043022">
    <property type="term" value="F:ribosome binding"/>
    <property type="evidence" value="ECO:0007669"/>
    <property type="project" value="InterPro"/>
</dbReference>
<dbReference type="CDD" id="cd06257">
    <property type="entry name" value="DnaJ"/>
    <property type="match status" value="1"/>
</dbReference>
<dbReference type="PANTHER" id="PTHR43999:SF1">
    <property type="entry name" value="DNAJ HOMOLOG SUBFAMILY C MEMBER 2"/>
    <property type="match status" value="1"/>
</dbReference>
<dbReference type="InterPro" id="IPR036869">
    <property type="entry name" value="J_dom_sf"/>
</dbReference>
<feature type="region of interest" description="Disordered" evidence="4">
    <location>
        <begin position="300"/>
        <end position="356"/>
    </location>
</feature>
<dbReference type="InterPro" id="IPR001623">
    <property type="entry name" value="DnaJ_domain"/>
</dbReference>
<gene>
    <name evidence="6" type="primary">zuo1</name>
    <name evidence="6" type="ORF">LPJ61_002587</name>
</gene>
<protein>
    <submittedName>
        <fullName evidence="6">Zuotin</fullName>
        <ecNumber evidence="6">4.1.3.4</ecNumber>
    </submittedName>
</protein>
<evidence type="ECO:0000256" key="1">
    <source>
        <dbReference type="ARBA" id="ARBA00004496"/>
    </source>
</evidence>
<dbReference type="InterPro" id="IPR054076">
    <property type="entry name" value="ZUO1-like_ZHD"/>
</dbReference>
<keyword evidence="3" id="KW-0143">Chaperone</keyword>
<proteinExistence type="predicted"/>
<dbReference type="GO" id="GO:0006450">
    <property type="term" value="P:regulation of translational fidelity"/>
    <property type="evidence" value="ECO:0007669"/>
    <property type="project" value="InterPro"/>
</dbReference>
<reference evidence="6" key="1">
    <citation type="submission" date="2022-07" db="EMBL/GenBank/DDBJ databases">
        <title>Phylogenomic reconstructions and comparative analyses of Kickxellomycotina fungi.</title>
        <authorList>
            <person name="Reynolds N.K."/>
            <person name="Stajich J.E."/>
            <person name="Barry K."/>
            <person name="Grigoriev I.V."/>
            <person name="Crous P."/>
            <person name="Smith M.E."/>
        </authorList>
    </citation>
    <scope>NUCLEOTIDE SEQUENCE</scope>
    <source>
        <strain evidence="6">BCRC 34381</strain>
    </source>
</reference>
<name>A0A9W7YFI7_9FUNG</name>
<dbReference type="GO" id="GO:0030544">
    <property type="term" value="F:Hsp70 protein binding"/>
    <property type="evidence" value="ECO:0007669"/>
    <property type="project" value="InterPro"/>
</dbReference>
<dbReference type="EMBL" id="JANBOI010000341">
    <property type="protein sequence ID" value="KAJ1731334.1"/>
    <property type="molecule type" value="Genomic_DNA"/>
</dbReference>
<evidence type="ECO:0000313" key="7">
    <source>
        <dbReference type="Proteomes" id="UP001143981"/>
    </source>
</evidence>
<sequence length="429" mass="47437">MAASAPLEIALSASPATAPAAGTAVVHGPLSPTVARGLSPVGVYVQHYLRRLEKGGSEQVCHLKAHAEHTAAEAAKAVDGLELDDDEEEEETEELLSLDPKEWKEQDHYEVLGLSKLRFRATLDDIVRSHRKKVLRHHPDKKAAHGHANDDGFFKCIQKAFDILTDPTKRRQWDSVDPAVSTDIPSGKSKGDFFAVYGPVFEREARFSNKTPVPQLGDDSSAREDVEAFYGFWYGFDSWRSFEYLDKDDVEGGSNRDDKRYLEAKNRKQRATRKTEDNQRLRALVDAAFKADPRMARFREEDKTKRNARRNAREEEERRAKEAQRAAEEEAARAAASAAAQEDDDKKKRQEAHKTFKKEQRALKVLFKSANNFSAGSSAADIAAAIAKLDKILAAKTDADSLIAARTAIETAHAAGNGAAAVDALVAEL</sequence>
<dbReference type="OrthoDB" id="1690618at2759"/>
<feature type="region of interest" description="Disordered" evidence="4">
    <location>
        <begin position="250"/>
        <end position="279"/>
    </location>
</feature>
<dbReference type="PANTHER" id="PTHR43999">
    <property type="entry name" value="DNAJ HOMOLOG SUBFAMILY C MEMBER 2"/>
    <property type="match status" value="1"/>
</dbReference>
<dbReference type="InterPro" id="IPR042569">
    <property type="entry name" value="RAC_head_sf"/>
</dbReference>
<dbReference type="GO" id="GO:0051083">
    <property type="term" value="P:'de novo' cotranslational protein folding"/>
    <property type="evidence" value="ECO:0007669"/>
    <property type="project" value="InterPro"/>
</dbReference>
<feature type="compositionally biased region" description="Basic and acidic residues" evidence="4">
    <location>
        <begin position="300"/>
        <end position="332"/>
    </location>
</feature>
<dbReference type="AlphaFoldDB" id="A0A9W7YFI7"/>
<keyword evidence="7" id="KW-1185">Reference proteome</keyword>
<feature type="compositionally biased region" description="Basic and acidic residues" evidence="4">
    <location>
        <begin position="344"/>
        <end position="356"/>
    </location>
</feature>
<dbReference type="Pfam" id="PF00226">
    <property type="entry name" value="DnaJ"/>
    <property type="match status" value="1"/>
</dbReference>